<reference evidence="2" key="2">
    <citation type="journal article" date="2020" name="Genomics">
        <title>Complete genome sequence of Bacillus velezensis NST6 and comparison with the species belonging to operational group B. amyloliquefaciens.</title>
        <authorList>
            <person name="Choi J."/>
            <person name="Nam J."/>
            <person name="Seo M.H."/>
        </authorList>
    </citation>
    <scope>NUCLEOTIDE SEQUENCE</scope>
    <source>
        <strain evidence="2">NST6</strain>
    </source>
</reference>
<gene>
    <name evidence="2" type="ORF">BACVE_000614</name>
    <name evidence="1" type="ORF">BVDSYZ_05370</name>
</gene>
<dbReference type="AlphaFoldDB" id="A0A172XGL5"/>
<sequence>MLEKMSDFFRNLPGKKCEECGNEIVEQYECHINLCNDCLKIKDM</sequence>
<accession>A0A172XGL5</accession>
<dbReference type="Proteomes" id="UP000587477">
    <property type="component" value="Chromosome"/>
</dbReference>
<evidence type="ECO:0000313" key="4">
    <source>
        <dbReference type="Proteomes" id="UP000587477"/>
    </source>
</evidence>
<dbReference type="EMBL" id="CP063687">
    <property type="protein sequence ID" value="QOY25685.1"/>
    <property type="molecule type" value="Genomic_DNA"/>
</dbReference>
<evidence type="ECO:0000313" key="1">
    <source>
        <dbReference type="EMBL" id="AWX71472.1"/>
    </source>
</evidence>
<evidence type="ECO:0000313" key="3">
    <source>
        <dbReference type="Proteomes" id="UP000250069"/>
    </source>
</evidence>
<evidence type="ECO:0000313" key="2">
    <source>
        <dbReference type="EMBL" id="QOY25685.1"/>
    </source>
</evidence>
<organism evidence="2 4">
    <name type="scientific">Bacillus velezensis</name>
    <dbReference type="NCBI Taxonomy" id="492670"/>
    <lineage>
        <taxon>Bacteria</taxon>
        <taxon>Bacillati</taxon>
        <taxon>Bacillota</taxon>
        <taxon>Bacilli</taxon>
        <taxon>Bacillales</taxon>
        <taxon>Bacillaceae</taxon>
        <taxon>Bacillus</taxon>
        <taxon>Bacillus amyloliquefaciens group</taxon>
    </lineage>
</organism>
<reference evidence="1 3" key="1">
    <citation type="submission" date="2018-06" db="EMBL/GenBank/DDBJ databases">
        <title>Complete Genome Sequence of Bacillus velezensis DSYZ, a Plant Growth-Promoting Rhizobacterium with Antifungal Activity.</title>
        <authorList>
            <person name="Du B."/>
            <person name="Ding Y."/>
            <person name="Liu K."/>
            <person name="Yao L."/>
            <person name="Wang C."/>
            <person name="Li H."/>
            <person name="Liu H."/>
        </authorList>
    </citation>
    <scope>NUCLEOTIDE SEQUENCE [LARGE SCALE GENOMIC DNA]</scope>
    <source>
        <strain evidence="1 3">DSYZ</strain>
    </source>
</reference>
<accession>A0A2D3DLE7</accession>
<protein>
    <submittedName>
        <fullName evidence="1">YhfH family protein</fullName>
    </submittedName>
</protein>
<dbReference type="EMBL" id="CP030150">
    <property type="protein sequence ID" value="AWX71472.1"/>
    <property type="molecule type" value="Genomic_DNA"/>
</dbReference>
<dbReference type="Proteomes" id="UP000250069">
    <property type="component" value="Chromosome"/>
</dbReference>
<reference evidence="4" key="3">
    <citation type="submission" date="2020-10" db="EMBL/GenBank/DDBJ databases">
        <title>Complete genome sequence of Bacillus velezensis NST6.</title>
        <authorList>
            <person name="Choi J."/>
        </authorList>
    </citation>
    <scope>NUCLEOTIDE SEQUENCE [LARGE SCALE GENOMIC DNA]</scope>
    <source>
        <strain evidence="4">NST6</strain>
    </source>
</reference>
<dbReference type="Pfam" id="PF14149">
    <property type="entry name" value="YhfH"/>
    <property type="match status" value="1"/>
</dbReference>
<name>A0A172XGL5_BACVE</name>
<proteinExistence type="predicted"/>
<dbReference type="InterPro" id="IPR025432">
    <property type="entry name" value="YhfH-like"/>
</dbReference>